<keyword evidence="1" id="KW-0479">Metal-binding</keyword>
<dbReference type="CDD" id="cd03885">
    <property type="entry name" value="M20_CPDG2"/>
    <property type="match status" value="1"/>
</dbReference>
<evidence type="ECO:0000313" key="5">
    <source>
        <dbReference type="EMBL" id="RNA70593.1"/>
    </source>
</evidence>
<gene>
    <name evidence="5" type="ORF">EBO34_04825</name>
</gene>
<evidence type="ECO:0000313" key="6">
    <source>
        <dbReference type="Proteomes" id="UP000278746"/>
    </source>
</evidence>
<evidence type="ECO:0000256" key="3">
    <source>
        <dbReference type="PIRSR" id="PIRSR037238-1"/>
    </source>
</evidence>
<feature type="domain" description="Peptidase M20 dimerisation" evidence="4">
    <location>
        <begin position="172"/>
        <end position="259"/>
    </location>
</feature>
<evidence type="ECO:0000259" key="4">
    <source>
        <dbReference type="Pfam" id="PF07687"/>
    </source>
</evidence>
<dbReference type="Gene3D" id="3.30.70.360">
    <property type="match status" value="1"/>
</dbReference>
<dbReference type="SUPFAM" id="SSF55031">
    <property type="entry name" value="Bacterial exopeptidase dimerisation domain"/>
    <property type="match status" value="1"/>
</dbReference>
<comment type="caution">
    <text evidence="5">The sequence shown here is derived from an EMBL/GenBank/DDBJ whole genome shotgun (WGS) entry which is preliminary data.</text>
</comment>
<dbReference type="PIRSF" id="PIRSF037238">
    <property type="entry name" value="Carboxypeptidase_G2"/>
    <property type="match status" value="1"/>
</dbReference>
<dbReference type="OrthoDB" id="9783294at2"/>
<keyword evidence="6" id="KW-1185">Reference proteome</keyword>
<dbReference type="SUPFAM" id="SSF53187">
    <property type="entry name" value="Zn-dependent exopeptidases"/>
    <property type="match status" value="1"/>
</dbReference>
<evidence type="ECO:0000256" key="1">
    <source>
        <dbReference type="ARBA" id="ARBA00022723"/>
    </source>
</evidence>
<evidence type="ECO:0000256" key="2">
    <source>
        <dbReference type="ARBA" id="ARBA00022801"/>
    </source>
</evidence>
<sequence>MNRNAQQQEGEVIQLIKAESPTYKKNLVDKCGSLLMKLFENHFMTKSRLYPQEHRGDHFRVNIGTGWKRILILVHFDTVWDEGRLTTYKKDGRLYGPGAIDMKGGIIQAMWAVKALFELGGMDDKEIVFLCTSDEEVGSQTSRNIIEREARLSDAVLVMEPPVSGSGAIKTSRSGVGFYEYSILGKSSHAGSNHHEGRSAIKELAHQVLYLESLTDYMKGTTVNVGVVNGGTRLNVVPEFSRAHIDFRVKTSEEAGRIMSIAGFPTPVLDGTSIFVTGGLNRPPMERNEKGVLLFEKVKAAGKKVGLEIEEAHAGGGSDGNFTAALGIPTIDGLGSVGDGAHAEHEHLLLKELPVRTAMLAHFIEDL</sequence>
<proteinExistence type="predicted"/>
<dbReference type="Pfam" id="PF01546">
    <property type="entry name" value="Peptidase_M20"/>
    <property type="match status" value="1"/>
</dbReference>
<dbReference type="InterPro" id="IPR050072">
    <property type="entry name" value="Peptidase_M20A"/>
</dbReference>
<dbReference type="GO" id="GO:0046872">
    <property type="term" value="F:metal ion binding"/>
    <property type="evidence" value="ECO:0007669"/>
    <property type="project" value="UniProtKB-KW"/>
</dbReference>
<name>A0A3M7TYQ4_9BACI</name>
<protein>
    <submittedName>
        <fullName evidence="5">M20 family peptidase</fullName>
    </submittedName>
</protein>
<dbReference type="Gene3D" id="3.40.630.10">
    <property type="entry name" value="Zn peptidases"/>
    <property type="match status" value="1"/>
</dbReference>
<dbReference type="Proteomes" id="UP000278746">
    <property type="component" value="Unassembled WGS sequence"/>
</dbReference>
<keyword evidence="2" id="KW-0378">Hydrolase</keyword>
<dbReference type="Pfam" id="PF07687">
    <property type="entry name" value="M20_dimer"/>
    <property type="match status" value="1"/>
</dbReference>
<dbReference type="InterPro" id="IPR036264">
    <property type="entry name" value="Bact_exopeptidase_dim_dom"/>
</dbReference>
<dbReference type="PANTHER" id="PTHR43808">
    <property type="entry name" value="ACETYLORNITHINE DEACETYLASE"/>
    <property type="match status" value="1"/>
</dbReference>
<dbReference type="InterPro" id="IPR011650">
    <property type="entry name" value="Peptidase_M20_dimer"/>
</dbReference>
<dbReference type="PANTHER" id="PTHR43808:SF9">
    <property type="entry name" value="BLL0789 PROTEIN"/>
    <property type="match status" value="1"/>
</dbReference>
<feature type="active site" description="Proton acceptor" evidence="3">
    <location>
        <position position="135"/>
    </location>
</feature>
<dbReference type="InterPro" id="IPR017150">
    <property type="entry name" value="Pept_M20_glutamate_carboxypep"/>
</dbReference>
<reference evidence="5 6" key="1">
    <citation type="submission" date="2018-10" db="EMBL/GenBank/DDBJ databases">
        <title>Bacillus Keqinensis sp. nov., a moderately halophilic bacterium isolated from a saline-alkaline lake.</title>
        <authorList>
            <person name="Wang H."/>
        </authorList>
    </citation>
    <scope>NUCLEOTIDE SEQUENCE [LARGE SCALE GENOMIC DNA]</scope>
    <source>
        <strain evidence="5 6">KQ-3</strain>
    </source>
</reference>
<accession>A0A3M7TYQ4</accession>
<dbReference type="AlphaFoldDB" id="A0A3M7TYQ4"/>
<dbReference type="InterPro" id="IPR002933">
    <property type="entry name" value="Peptidase_M20"/>
</dbReference>
<dbReference type="EMBL" id="RHIB01000001">
    <property type="protein sequence ID" value="RNA70593.1"/>
    <property type="molecule type" value="Genomic_DNA"/>
</dbReference>
<dbReference type="GO" id="GO:0016787">
    <property type="term" value="F:hydrolase activity"/>
    <property type="evidence" value="ECO:0007669"/>
    <property type="project" value="UniProtKB-KW"/>
</dbReference>
<feature type="active site" evidence="3">
    <location>
        <position position="77"/>
    </location>
</feature>
<organism evidence="5 6">
    <name type="scientific">Alteribacter keqinensis</name>
    <dbReference type="NCBI Taxonomy" id="2483800"/>
    <lineage>
        <taxon>Bacteria</taxon>
        <taxon>Bacillati</taxon>
        <taxon>Bacillota</taxon>
        <taxon>Bacilli</taxon>
        <taxon>Bacillales</taxon>
        <taxon>Bacillaceae</taxon>
        <taxon>Alteribacter</taxon>
    </lineage>
</organism>